<feature type="compositionally biased region" description="Basic and acidic residues" evidence="1">
    <location>
        <begin position="44"/>
        <end position="70"/>
    </location>
</feature>
<proteinExistence type="predicted"/>
<reference evidence="2" key="2">
    <citation type="submission" date="2020-09" db="EMBL/GenBank/DDBJ databases">
        <authorList>
            <person name="Sun Q."/>
            <person name="Zhou Y."/>
        </authorList>
    </citation>
    <scope>NUCLEOTIDE SEQUENCE</scope>
    <source>
        <strain evidence="2">CGMCC 4.7306</strain>
    </source>
</reference>
<feature type="region of interest" description="Disordered" evidence="1">
    <location>
        <begin position="44"/>
        <end position="76"/>
    </location>
</feature>
<dbReference type="EMBL" id="BMMZ01000010">
    <property type="protein sequence ID" value="GGL74763.1"/>
    <property type="molecule type" value="Genomic_DNA"/>
</dbReference>
<evidence type="ECO:0000313" key="2">
    <source>
        <dbReference type="EMBL" id="GGL74763.1"/>
    </source>
</evidence>
<organism evidence="2 3">
    <name type="scientific">Microlunatus endophyticus</name>
    <dbReference type="NCBI Taxonomy" id="1716077"/>
    <lineage>
        <taxon>Bacteria</taxon>
        <taxon>Bacillati</taxon>
        <taxon>Actinomycetota</taxon>
        <taxon>Actinomycetes</taxon>
        <taxon>Propionibacteriales</taxon>
        <taxon>Propionibacteriaceae</taxon>
        <taxon>Microlunatus</taxon>
    </lineage>
</organism>
<dbReference type="RefSeq" id="WP_188896789.1">
    <property type="nucleotide sequence ID" value="NZ_BMMZ01000010.1"/>
</dbReference>
<sequence length="197" mass="21376">MAEFRIVGLQIQTRPLKPGRAPYREYRPEGLQRVDRLLVSERGNHGEWSDDSGDHSAIDVHHQDHPQSRDRKGRGGISVLGTGDYFRLREQYGPHLVDGVAGESVLVDARDGLAGAAFPADFSIRTASGVIDFRLGRVADPCVEFSRFCLREGASAEVSDAVRKALIDLDDGHRGYRAAATGSGVISIGDTLLLPGL</sequence>
<gene>
    <name evidence="2" type="ORF">GCM10011575_36220</name>
</gene>
<dbReference type="AlphaFoldDB" id="A0A917SDM0"/>
<dbReference type="Proteomes" id="UP000613840">
    <property type="component" value="Unassembled WGS sequence"/>
</dbReference>
<evidence type="ECO:0000313" key="3">
    <source>
        <dbReference type="Proteomes" id="UP000613840"/>
    </source>
</evidence>
<name>A0A917SDM0_9ACTN</name>
<protein>
    <recommendedName>
        <fullName evidence="4">MOSC domain-containing protein</fullName>
    </recommendedName>
</protein>
<keyword evidence="3" id="KW-1185">Reference proteome</keyword>
<reference evidence="2" key="1">
    <citation type="journal article" date="2014" name="Int. J. Syst. Evol. Microbiol.">
        <title>Complete genome sequence of Corynebacterium casei LMG S-19264T (=DSM 44701T), isolated from a smear-ripened cheese.</title>
        <authorList>
            <consortium name="US DOE Joint Genome Institute (JGI-PGF)"/>
            <person name="Walter F."/>
            <person name="Albersmeier A."/>
            <person name="Kalinowski J."/>
            <person name="Ruckert C."/>
        </authorList>
    </citation>
    <scope>NUCLEOTIDE SEQUENCE</scope>
    <source>
        <strain evidence="2">CGMCC 4.7306</strain>
    </source>
</reference>
<comment type="caution">
    <text evidence="2">The sequence shown here is derived from an EMBL/GenBank/DDBJ whole genome shotgun (WGS) entry which is preliminary data.</text>
</comment>
<accession>A0A917SDM0</accession>
<evidence type="ECO:0000256" key="1">
    <source>
        <dbReference type="SAM" id="MobiDB-lite"/>
    </source>
</evidence>
<evidence type="ECO:0008006" key="4">
    <source>
        <dbReference type="Google" id="ProtNLM"/>
    </source>
</evidence>